<organism evidence="10 11">
    <name type="scientific">Fredinandcohnia quinoae</name>
    <dbReference type="NCBI Taxonomy" id="2918902"/>
    <lineage>
        <taxon>Bacteria</taxon>
        <taxon>Bacillati</taxon>
        <taxon>Bacillota</taxon>
        <taxon>Bacilli</taxon>
        <taxon>Bacillales</taxon>
        <taxon>Bacillaceae</taxon>
        <taxon>Fredinandcohnia</taxon>
    </lineage>
</organism>
<dbReference type="EMBL" id="JAKTTI010000005">
    <property type="protein sequence ID" value="MCH1624838.1"/>
    <property type="molecule type" value="Genomic_DNA"/>
</dbReference>
<dbReference type="PROSITE" id="PS00098">
    <property type="entry name" value="THIOLASE_1"/>
    <property type="match status" value="1"/>
</dbReference>
<keyword evidence="3 7" id="KW-0808">Transferase</keyword>
<proteinExistence type="inferred from homology"/>
<dbReference type="AlphaFoldDB" id="A0AAW5DXN9"/>
<dbReference type="NCBIfam" id="TIGR01930">
    <property type="entry name" value="AcCoA-C-Actrans"/>
    <property type="match status" value="1"/>
</dbReference>
<feature type="active site" description="Acyl-thioester intermediate" evidence="6">
    <location>
        <position position="90"/>
    </location>
</feature>
<evidence type="ECO:0000256" key="2">
    <source>
        <dbReference type="ARBA" id="ARBA00012705"/>
    </source>
</evidence>
<dbReference type="InterPro" id="IPR016039">
    <property type="entry name" value="Thiolase-like"/>
</dbReference>
<evidence type="ECO:0000313" key="11">
    <source>
        <dbReference type="Proteomes" id="UP001431131"/>
    </source>
</evidence>
<dbReference type="Pfam" id="PF02803">
    <property type="entry name" value="Thiolase_C"/>
    <property type="match status" value="1"/>
</dbReference>
<keyword evidence="4 7" id="KW-0012">Acyltransferase</keyword>
<feature type="active site" description="Proton acceptor" evidence="6">
    <location>
        <position position="351"/>
    </location>
</feature>
<feature type="domain" description="Thiolase C-terminal" evidence="9">
    <location>
        <begin position="273"/>
        <end position="393"/>
    </location>
</feature>
<comment type="similarity">
    <text evidence="1 7">Belongs to the thiolase-like superfamily. Thiolase family.</text>
</comment>
<dbReference type="PROSITE" id="PS00737">
    <property type="entry name" value="THIOLASE_2"/>
    <property type="match status" value="1"/>
</dbReference>
<dbReference type="InterPro" id="IPR020617">
    <property type="entry name" value="Thiolase_C"/>
</dbReference>
<dbReference type="PIRSF" id="PIRSF000429">
    <property type="entry name" value="Ac-CoA_Ac_transf"/>
    <property type="match status" value="1"/>
</dbReference>
<feature type="active site" description="Proton acceptor" evidence="6">
    <location>
        <position position="381"/>
    </location>
</feature>
<dbReference type="Gene3D" id="3.40.47.10">
    <property type="match status" value="2"/>
</dbReference>
<dbReference type="SUPFAM" id="SSF53901">
    <property type="entry name" value="Thiolase-like"/>
    <property type="match status" value="2"/>
</dbReference>
<dbReference type="Proteomes" id="UP001431131">
    <property type="component" value="Unassembled WGS sequence"/>
</dbReference>
<dbReference type="CDD" id="cd00751">
    <property type="entry name" value="thiolase"/>
    <property type="match status" value="1"/>
</dbReference>
<dbReference type="Pfam" id="PF00108">
    <property type="entry name" value="Thiolase_N"/>
    <property type="match status" value="1"/>
</dbReference>
<gene>
    <name evidence="10" type="ORF">MJG50_05825</name>
</gene>
<evidence type="ECO:0000256" key="1">
    <source>
        <dbReference type="ARBA" id="ARBA00010982"/>
    </source>
</evidence>
<name>A0AAW5DXN9_9BACI</name>
<evidence type="ECO:0000256" key="6">
    <source>
        <dbReference type="PIRSR" id="PIRSR000429-1"/>
    </source>
</evidence>
<dbReference type="EC" id="2.3.1.9" evidence="2"/>
<evidence type="ECO:0000259" key="8">
    <source>
        <dbReference type="Pfam" id="PF00108"/>
    </source>
</evidence>
<evidence type="ECO:0000313" key="10">
    <source>
        <dbReference type="EMBL" id="MCH1624838.1"/>
    </source>
</evidence>
<comment type="caution">
    <text evidence="10">The sequence shown here is derived from an EMBL/GenBank/DDBJ whole genome shotgun (WGS) entry which is preliminary data.</text>
</comment>
<evidence type="ECO:0000256" key="4">
    <source>
        <dbReference type="ARBA" id="ARBA00023315"/>
    </source>
</evidence>
<protein>
    <recommendedName>
        <fullName evidence="2">acetyl-CoA C-acetyltransferase</fullName>
        <ecNumber evidence="2">2.3.1.9</ecNumber>
    </recommendedName>
    <alternativeName>
        <fullName evidence="5">Acetoacetyl-CoA thiolase</fullName>
    </alternativeName>
</protein>
<evidence type="ECO:0000259" key="9">
    <source>
        <dbReference type="Pfam" id="PF02803"/>
    </source>
</evidence>
<reference evidence="10" key="1">
    <citation type="submission" date="2022-02" db="EMBL/GenBank/DDBJ databases">
        <title>Fredinandcohnia quinoae sp. nov. isolated from Chenopodium quinoa seeds.</title>
        <authorList>
            <person name="Saati-Santamaria Z."/>
            <person name="Flores-Felix J.D."/>
            <person name="Igual J.M."/>
            <person name="Velazquez E."/>
            <person name="Garcia-Fraile P."/>
            <person name="Martinez-Molina E."/>
        </authorList>
    </citation>
    <scope>NUCLEOTIDE SEQUENCE</scope>
    <source>
        <strain evidence="10">SECRCQ15</strain>
    </source>
</reference>
<evidence type="ECO:0000256" key="7">
    <source>
        <dbReference type="RuleBase" id="RU003557"/>
    </source>
</evidence>
<dbReference type="InterPro" id="IPR020613">
    <property type="entry name" value="Thiolase_CS"/>
</dbReference>
<dbReference type="RefSeq" id="WP_240253570.1">
    <property type="nucleotide sequence ID" value="NZ_JAKTTI010000005.1"/>
</dbReference>
<dbReference type="GO" id="GO:0003985">
    <property type="term" value="F:acetyl-CoA C-acetyltransferase activity"/>
    <property type="evidence" value="ECO:0007669"/>
    <property type="project" value="UniProtKB-EC"/>
</dbReference>
<dbReference type="FunFam" id="3.40.47.10:FF:000010">
    <property type="entry name" value="Acetyl-CoA acetyltransferase (Thiolase)"/>
    <property type="match status" value="1"/>
</dbReference>
<dbReference type="InterPro" id="IPR020615">
    <property type="entry name" value="Thiolase_acyl_enz_int_AS"/>
</dbReference>
<dbReference type="PROSITE" id="PS00099">
    <property type="entry name" value="THIOLASE_3"/>
    <property type="match status" value="1"/>
</dbReference>
<accession>A0AAW5DXN9</accession>
<dbReference type="InterPro" id="IPR020610">
    <property type="entry name" value="Thiolase_AS"/>
</dbReference>
<dbReference type="PANTHER" id="PTHR18919">
    <property type="entry name" value="ACETYL-COA C-ACYLTRANSFERASE"/>
    <property type="match status" value="1"/>
</dbReference>
<evidence type="ECO:0000256" key="3">
    <source>
        <dbReference type="ARBA" id="ARBA00022679"/>
    </source>
</evidence>
<dbReference type="InterPro" id="IPR020616">
    <property type="entry name" value="Thiolase_N"/>
</dbReference>
<feature type="domain" description="Thiolase N-terminal" evidence="8">
    <location>
        <begin position="6"/>
        <end position="264"/>
    </location>
</feature>
<evidence type="ECO:0000256" key="5">
    <source>
        <dbReference type="ARBA" id="ARBA00030755"/>
    </source>
</evidence>
<sequence length="397" mass="41615">MATNEIVIVSAVRTAVGSFGGSLQNISAPDLGAVVIKAALEKAGLEGKHVDEVIMGNVLQAGLGQNPTRQAAMKAGLPQEVPSLTINKVCGSGLKAIHLAAQAILAGDADVIVAGGMENMSQAPYILKGARNGFKMGDQKLIDTMTSDGLTCAFNDYHMGITAENLCDKYEITREEQDEFAARSQQRAVAAIESGKFKEEIVPVEIPQRKKESIIFDTDEYPRAGTTAEKLAGLRPAFKKDGSVTAGNASGINDGAAAVVVMSKKKCEELGIEPLVTIKANGNAGVDPSIMGIGPVAAVKKAMEKAKLSVADMNLIEANEAFAAQSIAVDRELHFNQDILNVNGGAIALGHPIGASGARILVTLIHELKRRNERYGLATLCIGGGQGVATIIENMKE</sequence>
<dbReference type="InterPro" id="IPR002155">
    <property type="entry name" value="Thiolase"/>
</dbReference>
<keyword evidence="11" id="KW-1185">Reference proteome</keyword>
<dbReference type="PANTHER" id="PTHR18919:SF107">
    <property type="entry name" value="ACETYL-COA ACETYLTRANSFERASE, CYTOSOLIC"/>
    <property type="match status" value="1"/>
</dbReference>